<dbReference type="InterPro" id="IPR005502">
    <property type="entry name" value="Ribosyl_crysJ1"/>
</dbReference>
<dbReference type="PANTHER" id="PTHR16222:SF24">
    <property type="entry name" value="ADP-RIBOSYLHYDROLASE ARH3"/>
    <property type="match status" value="1"/>
</dbReference>
<dbReference type="Proteomes" id="UP000014523">
    <property type="component" value="Unassembled WGS sequence"/>
</dbReference>
<dbReference type="AlphaFoldDB" id="A0A829HIW1"/>
<dbReference type="Pfam" id="PF03747">
    <property type="entry name" value="ADP_ribosyl_GH"/>
    <property type="match status" value="1"/>
</dbReference>
<comment type="caution">
    <text evidence="4">The sequence shown here is derived from an EMBL/GenBank/DDBJ whole genome shotgun (WGS) entry which is preliminary data.</text>
</comment>
<keyword evidence="2 4" id="KW-0378">Hydrolase</keyword>
<evidence type="ECO:0000313" key="4">
    <source>
        <dbReference type="EMBL" id="EPF87654.1"/>
    </source>
</evidence>
<keyword evidence="3" id="KW-0479">Metal-binding</keyword>
<gene>
    <name evidence="4" type="ORF">F957_01522</name>
</gene>
<evidence type="ECO:0000313" key="5">
    <source>
        <dbReference type="Proteomes" id="UP000014523"/>
    </source>
</evidence>
<comment type="cofactor">
    <cofactor evidence="3">
        <name>Mg(2+)</name>
        <dbReference type="ChEBI" id="CHEBI:18420"/>
    </cofactor>
    <text evidence="3">Binds 2 magnesium ions per subunit.</text>
</comment>
<dbReference type="SUPFAM" id="SSF101478">
    <property type="entry name" value="ADP-ribosylglycohydrolase"/>
    <property type="match status" value="1"/>
</dbReference>
<evidence type="ECO:0000256" key="3">
    <source>
        <dbReference type="PIRSR" id="PIRSR605502-1"/>
    </source>
</evidence>
<dbReference type="GO" id="GO:0046872">
    <property type="term" value="F:metal ion binding"/>
    <property type="evidence" value="ECO:0007669"/>
    <property type="project" value="UniProtKB-KW"/>
</dbReference>
<proteinExistence type="inferred from homology"/>
<comment type="similarity">
    <text evidence="1">Belongs to the ADP-ribosylglycohydrolase family.</text>
</comment>
<dbReference type="GO" id="GO:0016787">
    <property type="term" value="F:hydrolase activity"/>
    <property type="evidence" value="ECO:0007669"/>
    <property type="project" value="UniProtKB-KW"/>
</dbReference>
<dbReference type="EMBL" id="ATGG01000012">
    <property type="protein sequence ID" value="EPF87654.1"/>
    <property type="molecule type" value="Genomic_DNA"/>
</dbReference>
<reference evidence="4 5" key="1">
    <citation type="submission" date="2013-06" db="EMBL/GenBank/DDBJ databases">
        <title>The Genome Sequence of Acinetobacter gyllenbergii CIP 110306.</title>
        <authorList>
            <consortium name="The Broad Institute Genome Sequencing Platform"/>
            <consortium name="The Broad Institute Genome Sequencing Center for Infectious Disease"/>
            <person name="Cerqueira G."/>
            <person name="Feldgarden M."/>
            <person name="Courvalin P."/>
            <person name="Perichon B."/>
            <person name="Grillot-Courvalin C."/>
            <person name="Clermont D."/>
            <person name="Rocha E."/>
            <person name="Yoon E.-J."/>
            <person name="Nemec A."/>
            <person name="Young S.K."/>
            <person name="Zeng Q."/>
            <person name="Gargeya S."/>
            <person name="Fitzgerald M."/>
            <person name="Abouelleil A."/>
            <person name="Alvarado L."/>
            <person name="Berlin A.M."/>
            <person name="Chapman S.B."/>
            <person name="Dewar J."/>
            <person name="Goldberg J."/>
            <person name="Griggs A."/>
            <person name="Gujja S."/>
            <person name="Hansen M."/>
            <person name="Howarth C."/>
            <person name="Imamovic A."/>
            <person name="Larimer J."/>
            <person name="McCowan C."/>
            <person name="Murphy C."/>
            <person name="Pearson M."/>
            <person name="Priest M."/>
            <person name="Roberts A."/>
            <person name="Saif S."/>
            <person name="Shea T."/>
            <person name="Sykes S."/>
            <person name="Wortman J."/>
            <person name="Nusbaum C."/>
            <person name="Birren B."/>
        </authorList>
    </citation>
    <scope>NUCLEOTIDE SEQUENCE [LARGE SCALE GENOMIC DNA]</scope>
    <source>
        <strain evidence="4 5">CIP 110306</strain>
    </source>
</reference>
<dbReference type="InterPro" id="IPR050792">
    <property type="entry name" value="ADP-ribosylglycohydrolase"/>
</dbReference>
<organism evidence="4 5">
    <name type="scientific">Acinetobacter gyllenbergii CIP 110306 = MTCC 11365</name>
    <dbReference type="NCBI Taxonomy" id="1217657"/>
    <lineage>
        <taxon>Bacteria</taxon>
        <taxon>Pseudomonadati</taxon>
        <taxon>Pseudomonadota</taxon>
        <taxon>Gammaproteobacteria</taxon>
        <taxon>Moraxellales</taxon>
        <taxon>Moraxellaceae</taxon>
        <taxon>Acinetobacter</taxon>
    </lineage>
</organism>
<keyword evidence="5" id="KW-1185">Reference proteome</keyword>
<protein>
    <submittedName>
        <fullName evidence="4">ADP-ribosylglycohydrolase</fullName>
    </submittedName>
</protein>
<feature type="binding site" evidence="3">
    <location>
        <position position="264"/>
    </location>
    <ligand>
        <name>Mg(2+)</name>
        <dbReference type="ChEBI" id="CHEBI:18420"/>
        <label>1</label>
    </ligand>
</feature>
<feature type="binding site" evidence="3">
    <location>
        <position position="265"/>
    </location>
    <ligand>
        <name>Mg(2+)</name>
        <dbReference type="ChEBI" id="CHEBI:18420"/>
        <label>1</label>
    </ligand>
</feature>
<accession>A0A829HIW1</accession>
<sequence length="308" mass="34157">MKNKIRGAIYGLLIGDAVGVPYEFNLPEQLPHIVDIDMIPPKNFSRTYPDIPIGTWSDDGAQALCLLASLLHCQKLDPVDLMNRIANWYQFGYMAPDYHVFDVGVQTATAIRQYLQGTPIMQVAIDDEHANGNGALMRVLPLALWHQGTDEALILAAYLQSHITHAHLRSKVCCALYCLWARYILKGMTINAAWSHAVTILRGYYGNRPDELEQLEFFIRPDDLEGGTGSGYVVDCLKSAYLALQESSYQAVIKKAISLGRDTDTTACVAGGLAGLAFGYEDIPAVWLQQLRAKEMVEPLLAQLIEDK</sequence>
<dbReference type="RefSeq" id="WP_016540843.1">
    <property type="nucleotide sequence ID" value="NZ_ASQH01000006.1"/>
</dbReference>
<name>A0A829HIW1_9GAMM</name>
<feature type="binding site" evidence="3">
    <location>
        <position position="58"/>
    </location>
    <ligand>
        <name>Mg(2+)</name>
        <dbReference type="ChEBI" id="CHEBI:18420"/>
        <label>1</label>
    </ligand>
</feature>
<keyword evidence="3" id="KW-0460">Magnesium</keyword>
<evidence type="ECO:0000256" key="1">
    <source>
        <dbReference type="ARBA" id="ARBA00010702"/>
    </source>
</evidence>
<feature type="binding site" evidence="3">
    <location>
        <position position="59"/>
    </location>
    <ligand>
        <name>Mg(2+)</name>
        <dbReference type="ChEBI" id="CHEBI:18420"/>
        <label>1</label>
    </ligand>
</feature>
<dbReference type="PANTHER" id="PTHR16222">
    <property type="entry name" value="ADP-RIBOSYLGLYCOHYDROLASE"/>
    <property type="match status" value="1"/>
</dbReference>
<dbReference type="InterPro" id="IPR036705">
    <property type="entry name" value="Ribosyl_crysJ1_sf"/>
</dbReference>
<dbReference type="Gene3D" id="1.10.4080.10">
    <property type="entry name" value="ADP-ribosylation/Crystallin J1"/>
    <property type="match status" value="1"/>
</dbReference>
<feature type="binding site" evidence="3">
    <location>
        <position position="262"/>
    </location>
    <ligand>
        <name>Mg(2+)</name>
        <dbReference type="ChEBI" id="CHEBI:18420"/>
        <label>1</label>
    </ligand>
</feature>
<feature type="binding site" evidence="3">
    <location>
        <position position="57"/>
    </location>
    <ligand>
        <name>Mg(2+)</name>
        <dbReference type="ChEBI" id="CHEBI:18420"/>
        <label>1</label>
    </ligand>
</feature>
<evidence type="ECO:0000256" key="2">
    <source>
        <dbReference type="ARBA" id="ARBA00022801"/>
    </source>
</evidence>